<dbReference type="GO" id="GO:0005737">
    <property type="term" value="C:cytoplasm"/>
    <property type="evidence" value="ECO:0007669"/>
    <property type="project" value="TreeGrafter"/>
</dbReference>
<comment type="subcellular location">
    <subcellularLocation>
        <location evidence="1">Nucleus</location>
    </subcellularLocation>
</comment>
<evidence type="ECO:0000256" key="6">
    <source>
        <dbReference type="PROSITE-ProRule" id="PRU00176"/>
    </source>
</evidence>
<evidence type="ECO:0000259" key="7">
    <source>
        <dbReference type="PROSITE" id="PS50102"/>
    </source>
</evidence>
<dbReference type="SMART" id="SM00360">
    <property type="entry name" value="RRM"/>
    <property type="match status" value="2"/>
</dbReference>
<reference evidence="8" key="1">
    <citation type="submission" date="2011-03" db="EMBL/GenBank/DDBJ databases">
        <title>The Genome Sequence of Nematocida sp1 strain ERTm2.</title>
        <authorList>
            <consortium name="The Broad Institute Genome Sequencing Platform"/>
            <consortium name="The Broad Institute Genome Sequencing Center for Infectious Disease"/>
            <person name="Cuomo C."/>
            <person name="Troemel E."/>
            <person name="Young S.K."/>
            <person name="Zeng Q."/>
            <person name="Gargeya S."/>
            <person name="Fitzgerald M."/>
            <person name="Haas B."/>
            <person name="Abouelleil A."/>
            <person name="Alvarado L."/>
            <person name="Arachchi H.M."/>
            <person name="Berlin A."/>
            <person name="Brown A."/>
            <person name="Chapman S.B."/>
            <person name="Chen Z."/>
            <person name="Dunbar C."/>
            <person name="Freedman E."/>
            <person name="Gearin G."/>
            <person name="Gellesch M."/>
            <person name="Goldberg J."/>
            <person name="Griggs A."/>
            <person name="Gujja S."/>
            <person name="Heilman E.R."/>
            <person name="Heiman D."/>
            <person name="Howarth C."/>
            <person name="Larson L."/>
            <person name="Lui A."/>
            <person name="MacDonald P.J.P."/>
            <person name="Mehta T."/>
            <person name="Montmayeur A."/>
            <person name="Murphy C."/>
            <person name="Neiman D."/>
            <person name="Pearson M."/>
            <person name="Priest M."/>
            <person name="Roberts A."/>
            <person name="Saif S."/>
            <person name="Shea T."/>
            <person name="Shenoy N."/>
            <person name="Sisk P."/>
            <person name="Stolte C."/>
            <person name="Sykes S."/>
            <person name="White J."/>
            <person name="Yandava C."/>
            <person name="Wortman J."/>
            <person name="Nusbaum C."/>
            <person name="Birren B."/>
        </authorList>
    </citation>
    <scope>NUCLEOTIDE SEQUENCE</scope>
    <source>
        <strain evidence="8">ERTm2</strain>
    </source>
</reference>
<accession>H8ZFN2</accession>
<evidence type="ECO:0000256" key="1">
    <source>
        <dbReference type="ARBA" id="ARBA00004123"/>
    </source>
</evidence>
<dbReference type="HOGENOM" id="CLU_1428367_0_0_1"/>
<dbReference type="InterPro" id="IPR050374">
    <property type="entry name" value="RRT5_SRSF_SR"/>
</dbReference>
<dbReference type="PANTHER" id="PTHR23003">
    <property type="entry name" value="RNA RECOGNITION MOTIF RRM DOMAIN CONTAINING PROTEIN"/>
    <property type="match status" value="1"/>
</dbReference>
<sequence>MQLYIGGLKEFSQEKEIEDYLSQYGRVQALKLYSSYGFATVDEDIGNKILEDTHEMNGNKIVIETAKGQRGSIGEFGRRYMYKQKRPAPRRVSRLILENLPKDLDWAELRSFILMSGARPVYLRILPSGDGLLEFICRQDRDVALERLNNQNFYGKTINARFGRKRSAIISGRERDLTDSREVPEGIPEEK</sequence>
<evidence type="ECO:0000256" key="5">
    <source>
        <dbReference type="ARBA" id="ARBA00023242"/>
    </source>
</evidence>
<dbReference type="Proteomes" id="UP000005622">
    <property type="component" value="Unassembled WGS sequence"/>
</dbReference>
<dbReference type="InterPro" id="IPR012677">
    <property type="entry name" value="Nucleotide-bd_a/b_plait_sf"/>
</dbReference>
<evidence type="ECO:0000256" key="2">
    <source>
        <dbReference type="ARBA" id="ARBA00022664"/>
    </source>
</evidence>
<dbReference type="AlphaFoldDB" id="H8ZFN2"/>
<evidence type="ECO:0000313" key="8">
    <source>
        <dbReference type="EMBL" id="EHY64593.1"/>
    </source>
</evidence>
<proteinExistence type="predicted"/>
<feature type="domain" description="RRM" evidence="7">
    <location>
        <begin position="93"/>
        <end position="165"/>
    </location>
</feature>
<dbReference type="GO" id="GO:0003729">
    <property type="term" value="F:mRNA binding"/>
    <property type="evidence" value="ECO:0007669"/>
    <property type="project" value="TreeGrafter"/>
</dbReference>
<keyword evidence="2" id="KW-0507">mRNA processing</keyword>
<dbReference type="GO" id="GO:0005634">
    <property type="term" value="C:nucleus"/>
    <property type="evidence" value="ECO:0007669"/>
    <property type="project" value="UniProtKB-SubCell"/>
</dbReference>
<dbReference type="GO" id="GO:0006397">
    <property type="term" value="P:mRNA processing"/>
    <property type="evidence" value="ECO:0007669"/>
    <property type="project" value="UniProtKB-KW"/>
</dbReference>
<keyword evidence="5" id="KW-0539">Nucleus</keyword>
<dbReference type="InterPro" id="IPR000504">
    <property type="entry name" value="RRM_dom"/>
</dbReference>
<keyword evidence="3" id="KW-0677">Repeat</keyword>
<gene>
    <name evidence="8" type="ORF">NERG_02403</name>
</gene>
<dbReference type="PROSITE" id="PS50102">
    <property type="entry name" value="RRM"/>
    <property type="match status" value="2"/>
</dbReference>
<dbReference type="STRING" id="944018.H8ZFN2"/>
<protein>
    <recommendedName>
        <fullName evidence="7">RRM domain-containing protein</fullName>
    </recommendedName>
</protein>
<dbReference type="Gene3D" id="3.30.70.330">
    <property type="match status" value="2"/>
</dbReference>
<feature type="domain" description="RRM" evidence="7">
    <location>
        <begin position="1"/>
        <end position="68"/>
    </location>
</feature>
<dbReference type="SUPFAM" id="SSF54928">
    <property type="entry name" value="RNA-binding domain, RBD"/>
    <property type="match status" value="1"/>
</dbReference>
<dbReference type="EMBL" id="JH604640">
    <property type="protein sequence ID" value="EHY64593.1"/>
    <property type="molecule type" value="Genomic_DNA"/>
</dbReference>
<dbReference type="InterPro" id="IPR035979">
    <property type="entry name" value="RBD_domain_sf"/>
</dbReference>
<keyword evidence="4 6" id="KW-0694">RNA-binding</keyword>
<name>H8ZFN2_NEMA1</name>
<organism evidence="8">
    <name type="scientific">Nematocida ausubeli (strain ATCC PRA-371 / ERTm2)</name>
    <name type="common">Nematode killer fungus</name>
    <dbReference type="NCBI Taxonomy" id="1913371"/>
    <lineage>
        <taxon>Eukaryota</taxon>
        <taxon>Fungi</taxon>
        <taxon>Fungi incertae sedis</taxon>
        <taxon>Microsporidia</taxon>
        <taxon>Nematocida</taxon>
    </lineage>
</organism>
<evidence type="ECO:0000256" key="4">
    <source>
        <dbReference type="ARBA" id="ARBA00022884"/>
    </source>
</evidence>
<evidence type="ECO:0000256" key="3">
    <source>
        <dbReference type="ARBA" id="ARBA00022737"/>
    </source>
</evidence>
<dbReference type="PANTHER" id="PTHR23003:SF62">
    <property type="entry name" value="SERINE_ARGININE (SR)-TYPE SHUTTLING MRNA BINDING PROTEIN NPL3"/>
    <property type="match status" value="1"/>
</dbReference>